<organism evidence="1 2">
    <name type="scientific">Caerostris extrusa</name>
    <name type="common">Bark spider</name>
    <name type="synonym">Caerostris bankana</name>
    <dbReference type="NCBI Taxonomy" id="172846"/>
    <lineage>
        <taxon>Eukaryota</taxon>
        <taxon>Metazoa</taxon>
        <taxon>Ecdysozoa</taxon>
        <taxon>Arthropoda</taxon>
        <taxon>Chelicerata</taxon>
        <taxon>Arachnida</taxon>
        <taxon>Araneae</taxon>
        <taxon>Araneomorphae</taxon>
        <taxon>Entelegynae</taxon>
        <taxon>Araneoidea</taxon>
        <taxon>Araneidae</taxon>
        <taxon>Caerostris</taxon>
    </lineage>
</organism>
<reference evidence="1 2" key="1">
    <citation type="submission" date="2021-06" db="EMBL/GenBank/DDBJ databases">
        <title>Caerostris extrusa draft genome.</title>
        <authorList>
            <person name="Kono N."/>
            <person name="Arakawa K."/>
        </authorList>
    </citation>
    <scope>NUCLEOTIDE SEQUENCE [LARGE SCALE GENOMIC DNA]</scope>
</reference>
<sequence>MNPVARNSKSTTAVPMDKPDTDVETEVALVLSSFQNFLGICNHLQNIQQLIPCHSGYHLTILKNLSLVIH</sequence>
<comment type="caution">
    <text evidence="1">The sequence shown here is derived from an EMBL/GenBank/DDBJ whole genome shotgun (WGS) entry which is preliminary data.</text>
</comment>
<evidence type="ECO:0000313" key="2">
    <source>
        <dbReference type="Proteomes" id="UP001054945"/>
    </source>
</evidence>
<feature type="non-terminal residue" evidence="1">
    <location>
        <position position="1"/>
    </location>
</feature>
<gene>
    <name evidence="1" type="ORF">CEXT_173921</name>
</gene>
<keyword evidence="2" id="KW-1185">Reference proteome</keyword>
<dbReference type="AlphaFoldDB" id="A0AAV4RT70"/>
<dbReference type="EMBL" id="BPLR01008433">
    <property type="protein sequence ID" value="GIY24625.1"/>
    <property type="molecule type" value="Genomic_DNA"/>
</dbReference>
<dbReference type="Proteomes" id="UP001054945">
    <property type="component" value="Unassembled WGS sequence"/>
</dbReference>
<accession>A0AAV4RT70</accession>
<proteinExistence type="predicted"/>
<evidence type="ECO:0000313" key="1">
    <source>
        <dbReference type="EMBL" id="GIY24625.1"/>
    </source>
</evidence>
<protein>
    <submittedName>
        <fullName evidence="1">Uncharacterized protein</fullName>
    </submittedName>
</protein>
<name>A0AAV4RT70_CAEEX</name>